<dbReference type="Pfam" id="PF00083">
    <property type="entry name" value="Sugar_tr"/>
    <property type="match status" value="1"/>
</dbReference>
<dbReference type="GO" id="GO:0016020">
    <property type="term" value="C:membrane"/>
    <property type="evidence" value="ECO:0007669"/>
    <property type="project" value="UniProtKB-SubCell"/>
</dbReference>
<protein>
    <recommendedName>
        <fullName evidence="7">Major facilitator superfamily (MFS) profile domain-containing protein</fullName>
    </recommendedName>
</protein>
<dbReference type="Gene3D" id="1.20.1250.20">
    <property type="entry name" value="MFS general substrate transporter like domains"/>
    <property type="match status" value="1"/>
</dbReference>
<feature type="transmembrane region" description="Helical" evidence="6">
    <location>
        <begin position="20"/>
        <end position="38"/>
    </location>
</feature>
<dbReference type="InterPro" id="IPR020846">
    <property type="entry name" value="MFS_dom"/>
</dbReference>
<keyword evidence="4 6" id="KW-1133">Transmembrane helix</keyword>
<feature type="domain" description="Major facilitator superfamily (MFS) profile" evidence="7">
    <location>
        <begin position="1"/>
        <end position="128"/>
    </location>
</feature>
<dbReference type="InterPro" id="IPR045263">
    <property type="entry name" value="GLUT"/>
</dbReference>
<dbReference type="InterPro" id="IPR005828">
    <property type="entry name" value="MFS_sugar_transport-like"/>
</dbReference>
<evidence type="ECO:0000256" key="5">
    <source>
        <dbReference type="ARBA" id="ARBA00023136"/>
    </source>
</evidence>
<evidence type="ECO:0000313" key="8">
    <source>
        <dbReference type="EMBL" id="OAF66208.1"/>
    </source>
</evidence>
<keyword evidence="5 6" id="KW-0472">Membrane</keyword>
<keyword evidence="9" id="KW-1185">Reference proteome</keyword>
<proteinExistence type="predicted"/>
<dbReference type="EMBL" id="LWCA01001004">
    <property type="protein sequence ID" value="OAF66208.1"/>
    <property type="molecule type" value="Genomic_DNA"/>
</dbReference>
<dbReference type="InterPro" id="IPR036259">
    <property type="entry name" value="MFS_trans_sf"/>
</dbReference>
<reference evidence="8 9" key="1">
    <citation type="submission" date="2016-04" db="EMBL/GenBank/DDBJ databases">
        <title>The genome of Intoshia linei affirms orthonectids as highly simplified spiralians.</title>
        <authorList>
            <person name="Mikhailov K.V."/>
            <person name="Slusarev G.S."/>
            <person name="Nikitin M.A."/>
            <person name="Logacheva M.D."/>
            <person name="Penin A."/>
            <person name="Aleoshin V."/>
            <person name="Panchin Y.V."/>
        </authorList>
    </citation>
    <scope>NUCLEOTIDE SEQUENCE [LARGE SCALE GENOMIC DNA]</scope>
    <source>
        <strain evidence="8">Intl2013</strain>
        <tissue evidence="8">Whole animal</tissue>
    </source>
</reference>
<dbReference type="GO" id="GO:0015149">
    <property type="term" value="F:hexose transmembrane transporter activity"/>
    <property type="evidence" value="ECO:0007669"/>
    <property type="project" value="TreeGrafter"/>
</dbReference>
<sequence>MGSLGGALGAMSMGFILKKIGRRQLLIGIGSQLGVLYITEIAPLKIRGSLGMINQLMITLGILFASILGLENVFGTDSAWCNIFLMNVASCILCSFCMMFIPESPQYLSINPKDKEKTIADIFGGSNR</sequence>
<dbReference type="PROSITE" id="PS50850">
    <property type="entry name" value="MFS"/>
    <property type="match status" value="1"/>
</dbReference>
<dbReference type="OrthoDB" id="6268835at2759"/>
<comment type="subcellular location">
    <subcellularLocation>
        <location evidence="1">Membrane</location>
        <topology evidence="1">Multi-pass membrane protein</topology>
    </subcellularLocation>
</comment>
<dbReference type="PANTHER" id="PTHR23503">
    <property type="entry name" value="SOLUTE CARRIER FAMILY 2"/>
    <property type="match status" value="1"/>
</dbReference>
<accession>A0A177AW10</accession>
<dbReference type="SUPFAM" id="SSF103473">
    <property type="entry name" value="MFS general substrate transporter"/>
    <property type="match status" value="1"/>
</dbReference>
<evidence type="ECO:0000256" key="2">
    <source>
        <dbReference type="ARBA" id="ARBA00022448"/>
    </source>
</evidence>
<name>A0A177AW10_9BILA</name>
<feature type="transmembrane region" description="Helical" evidence="6">
    <location>
        <begin position="50"/>
        <end position="70"/>
    </location>
</feature>
<evidence type="ECO:0000313" key="9">
    <source>
        <dbReference type="Proteomes" id="UP000078046"/>
    </source>
</evidence>
<gene>
    <name evidence="8" type="ORF">A3Q56_06073</name>
</gene>
<dbReference type="PANTHER" id="PTHR23503:SF8">
    <property type="entry name" value="FACILITATED GLUCOSE TRANSPORTER PROTEIN 1"/>
    <property type="match status" value="1"/>
</dbReference>
<comment type="caution">
    <text evidence="8">The sequence shown here is derived from an EMBL/GenBank/DDBJ whole genome shotgun (WGS) entry which is preliminary data.</text>
</comment>
<feature type="transmembrane region" description="Helical" evidence="6">
    <location>
        <begin position="82"/>
        <end position="101"/>
    </location>
</feature>
<evidence type="ECO:0000256" key="4">
    <source>
        <dbReference type="ARBA" id="ARBA00022989"/>
    </source>
</evidence>
<evidence type="ECO:0000259" key="7">
    <source>
        <dbReference type="PROSITE" id="PS50850"/>
    </source>
</evidence>
<keyword evidence="2" id="KW-0813">Transport</keyword>
<organism evidence="8 9">
    <name type="scientific">Intoshia linei</name>
    <dbReference type="NCBI Taxonomy" id="1819745"/>
    <lineage>
        <taxon>Eukaryota</taxon>
        <taxon>Metazoa</taxon>
        <taxon>Spiralia</taxon>
        <taxon>Lophotrochozoa</taxon>
        <taxon>Mesozoa</taxon>
        <taxon>Orthonectida</taxon>
        <taxon>Rhopaluridae</taxon>
        <taxon>Intoshia</taxon>
    </lineage>
</organism>
<evidence type="ECO:0000256" key="6">
    <source>
        <dbReference type="SAM" id="Phobius"/>
    </source>
</evidence>
<evidence type="ECO:0000256" key="1">
    <source>
        <dbReference type="ARBA" id="ARBA00004141"/>
    </source>
</evidence>
<evidence type="ECO:0000256" key="3">
    <source>
        <dbReference type="ARBA" id="ARBA00022692"/>
    </source>
</evidence>
<keyword evidence="3 6" id="KW-0812">Transmembrane</keyword>
<dbReference type="Proteomes" id="UP000078046">
    <property type="component" value="Unassembled WGS sequence"/>
</dbReference>
<dbReference type="AlphaFoldDB" id="A0A177AW10"/>